<name>A0AAF0CK91_9CAUD</name>
<proteinExistence type="predicted"/>
<sequence>MTRPAPVAVLASSQHDGETYAASLAIPDATVATPSDWPRLEGRLHVAVVVSPRFAYMLADDEHPHHANAWRVFQTANRNAAMRGAPRG</sequence>
<dbReference type="Proteomes" id="UP001219759">
    <property type="component" value="Segment"/>
</dbReference>
<reference evidence="2" key="1">
    <citation type="submission" date="2023-01" db="EMBL/GenBank/DDBJ databases">
        <authorList>
            <person name="Bendele M."/>
            <person name="Baldwin A.R."/>
            <person name="Chauncey H.A."/>
            <person name="Connelly K.A."/>
            <person name="Daniel I."/>
            <person name="Fitzgerald E.B."/>
            <person name="McKinney B.E."/>
            <person name="Murray D.M."/>
            <person name="Parshall S."/>
            <person name="Stokes L.T."/>
            <person name="Tanaka K.N."/>
            <person name="Vinson E.C."/>
            <person name="Klevikis C."/>
            <person name="Temple L."/>
            <person name="Utz L."/>
            <person name="Rinehart C.A."/>
            <person name="Garlena R.A."/>
            <person name="Russell D.A."/>
            <person name="Jacobs-Sera D."/>
            <person name="Hatfull G.F."/>
        </authorList>
    </citation>
    <scope>NUCLEOTIDE SEQUENCE [LARGE SCALE GENOMIC DNA]</scope>
</reference>
<gene>
    <name evidence="1" type="primary">46</name>
    <name evidence="1" type="ORF">SEA_CARON_46</name>
</gene>
<protein>
    <submittedName>
        <fullName evidence="1">Uncharacterized protein</fullName>
    </submittedName>
</protein>
<evidence type="ECO:0000313" key="2">
    <source>
        <dbReference type="Proteomes" id="UP001219759"/>
    </source>
</evidence>
<dbReference type="EMBL" id="OQ190481">
    <property type="protein sequence ID" value="WDS52072.1"/>
    <property type="molecule type" value="Genomic_DNA"/>
</dbReference>
<keyword evidence="2" id="KW-1185">Reference proteome</keyword>
<organism evidence="1 2">
    <name type="scientific">Microbacterium phage Caron</name>
    <dbReference type="NCBI Taxonomy" id="3028494"/>
    <lineage>
        <taxon>Viruses</taxon>
        <taxon>Duplodnaviria</taxon>
        <taxon>Heunggongvirae</taxon>
        <taxon>Uroviricota</taxon>
        <taxon>Caudoviricetes</taxon>
        <taxon>Casidaviridae</taxon>
        <taxon>Barnstormervirus</taxon>
        <taxon>Barnstormervirus caron</taxon>
    </lineage>
</organism>
<evidence type="ECO:0000313" key="1">
    <source>
        <dbReference type="EMBL" id="WDS52072.1"/>
    </source>
</evidence>
<accession>A0AAF0CK91</accession>